<evidence type="ECO:0000256" key="6">
    <source>
        <dbReference type="ARBA" id="ARBA00022989"/>
    </source>
</evidence>
<comment type="similarity">
    <text evidence="8 9">Belongs to the TRAP transporter small permease family.</text>
</comment>
<dbReference type="GO" id="GO:0015740">
    <property type="term" value="P:C4-dicarboxylate transport"/>
    <property type="evidence" value="ECO:0007669"/>
    <property type="project" value="TreeGrafter"/>
</dbReference>
<dbReference type="InterPro" id="IPR007387">
    <property type="entry name" value="TRAP_DctQ"/>
</dbReference>
<comment type="subcellular location">
    <subcellularLocation>
        <location evidence="1 9">Cell inner membrane</location>
        <topology evidence="1 9">Multi-pass membrane protein</topology>
    </subcellularLocation>
</comment>
<evidence type="ECO:0000256" key="3">
    <source>
        <dbReference type="ARBA" id="ARBA00022475"/>
    </source>
</evidence>
<dbReference type="PANTHER" id="PTHR35011">
    <property type="entry name" value="2,3-DIKETO-L-GULONATE TRAP TRANSPORTER SMALL PERMEASE PROTEIN YIAM"/>
    <property type="match status" value="1"/>
</dbReference>
<feature type="transmembrane region" description="Helical" evidence="9">
    <location>
        <begin position="83"/>
        <end position="109"/>
    </location>
</feature>
<dbReference type="EMBL" id="JAZHOF010000002">
    <property type="protein sequence ID" value="MEJ8570744.1"/>
    <property type="molecule type" value="Genomic_DNA"/>
</dbReference>
<evidence type="ECO:0000256" key="8">
    <source>
        <dbReference type="ARBA" id="ARBA00038436"/>
    </source>
</evidence>
<evidence type="ECO:0000313" key="11">
    <source>
        <dbReference type="EMBL" id="MEJ8570744.1"/>
    </source>
</evidence>
<accession>A0AAW9RMW2</accession>
<evidence type="ECO:0000256" key="4">
    <source>
        <dbReference type="ARBA" id="ARBA00022519"/>
    </source>
</evidence>
<feature type="domain" description="Tripartite ATP-independent periplasmic transporters DctQ component" evidence="10">
    <location>
        <begin position="19"/>
        <end position="149"/>
    </location>
</feature>
<proteinExistence type="inferred from homology"/>
<evidence type="ECO:0000256" key="2">
    <source>
        <dbReference type="ARBA" id="ARBA00022448"/>
    </source>
</evidence>
<dbReference type="Proteomes" id="UP001378188">
    <property type="component" value="Unassembled WGS sequence"/>
</dbReference>
<dbReference type="PANTHER" id="PTHR35011:SF2">
    <property type="entry name" value="2,3-DIKETO-L-GULONATE TRAP TRANSPORTER SMALL PERMEASE PROTEIN YIAM"/>
    <property type="match status" value="1"/>
</dbReference>
<sequence length="153" mass="16764">MTVLTAVFRWILILTMLVMVGSVALGVISRYVVGQPLFWTDEAARFALVWMTFVGAAALLASRDGHIRVDLVVSYLSKRLARLFGVVSDLIVLFLMLLVLAGSILWISISMRHYSPAMSVPMPLVYAVLPLSASIASFLVARRIVRALRGSGN</sequence>
<feature type="transmembrane region" description="Helical" evidence="9">
    <location>
        <begin position="7"/>
        <end position="31"/>
    </location>
</feature>
<reference evidence="11 12" key="1">
    <citation type="submission" date="2024-02" db="EMBL/GenBank/DDBJ databases">
        <title>Genome analysis and characterization of Microbaculum marinisediminis sp. nov., isolated from marine sediment.</title>
        <authorList>
            <person name="Du Z.-J."/>
            <person name="Ye Y.-Q."/>
            <person name="Zhang Z.-R."/>
            <person name="Yuan S.-M."/>
            <person name="Zhang X.-Y."/>
        </authorList>
    </citation>
    <scope>NUCLEOTIDE SEQUENCE [LARGE SCALE GENOMIC DNA]</scope>
    <source>
        <strain evidence="11 12">SDUM1044001</strain>
    </source>
</reference>
<evidence type="ECO:0000256" key="1">
    <source>
        <dbReference type="ARBA" id="ARBA00004429"/>
    </source>
</evidence>
<keyword evidence="5 9" id="KW-0812">Transmembrane</keyword>
<keyword evidence="7 9" id="KW-0472">Membrane</keyword>
<dbReference type="Pfam" id="PF04290">
    <property type="entry name" value="DctQ"/>
    <property type="match status" value="1"/>
</dbReference>
<evidence type="ECO:0000256" key="9">
    <source>
        <dbReference type="RuleBase" id="RU369079"/>
    </source>
</evidence>
<dbReference type="GO" id="GO:0005886">
    <property type="term" value="C:plasma membrane"/>
    <property type="evidence" value="ECO:0007669"/>
    <property type="project" value="UniProtKB-SubCell"/>
</dbReference>
<dbReference type="GO" id="GO:0022857">
    <property type="term" value="F:transmembrane transporter activity"/>
    <property type="evidence" value="ECO:0007669"/>
    <property type="project" value="UniProtKB-UniRule"/>
</dbReference>
<gene>
    <name evidence="11" type="ORF">V3328_04625</name>
</gene>
<keyword evidence="3" id="KW-1003">Cell membrane</keyword>
<comment type="subunit">
    <text evidence="9">The complex comprises the extracytoplasmic solute receptor protein and the two transmembrane proteins.</text>
</comment>
<keyword evidence="4 9" id="KW-0997">Cell inner membrane</keyword>
<keyword evidence="6 9" id="KW-1133">Transmembrane helix</keyword>
<comment type="function">
    <text evidence="9">Part of the tripartite ATP-independent periplasmic (TRAP) transport system.</text>
</comment>
<organism evidence="11 12">
    <name type="scientific">Microbaculum marinum</name>
    <dbReference type="NCBI Taxonomy" id="1764581"/>
    <lineage>
        <taxon>Bacteria</taxon>
        <taxon>Pseudomonadati</taxon>
        <taxon>Pseudomonadota</taxon>
        <taxon>Alphaproteobacteria</taxon>
        <taxon>Hyphomicrobiales</taxon>
        <taxon>Tepidamorphaceae</taxon>
        <taxon>Microbaculum</taxon>
    </lineage>
</organism>
<comment type="caution">
    <text evidence="11">The sequence shown here is derived from an EMBL/GenBank/DDBJ whole genome shotgun (WGS) entry which is preliminary data.</text>
</comment>
<feature type="transmembrane region" description="Helical" evidence="9">
    <location>
        <begin position="121"/>
        <end position="141"/>
    </location>
</feature>
<evidence type="ECO:0000256" key="7">
    <source>
        <dbReference type="ARBA" id="ARBA00023136"/>
    </source>
</evidence>
<name>A0AAW9RMW2_9HYPH</name>
<dbReference type="RefSeq" id="WP_340328490.1">
    <property type="nucleotide sequence ID" value="NZ_JAZHOF010000002.1"/>
</dbReference>
<protein>
    <recommendedName>
        <fullName evidence="9">TRAP transporter small permease protein</fullName>
    </recommendedName>
</protein>
<dbReference type="AlphaFoldDB" id="A0AAW9RMW2"/>
<dbReference type="InterPro" id="IPR055348">
    <property type="entry name" value="DctQ"/>
</dbReference>
<evidence type="ECO:0000259" key="10">
    <source>
        <dbReference type="Pfam" id="PF04290"/>
    </source>
</evidence>
<evidence type="ECO:0000313" key="12">
    <source>
        <dbReference type="Proteomes" id="UP001378188"/>
    </source>
</evidence>
<keyword evidence="2 9" id="KW-0813">Transport</keyword>
<keyword evidence="12" id="KW-1185">Reference proteome</keyword>
<evidence type="ECO:0000256" key="5">
    <source>
        <dbReference type="ARBA" id="ARBA00022692"/>
    </source>
</evidence>
<feature type="transmembrane region" description="Helical" evidence="9">
    <location>
        <begin position="43"/>
        <end position="62"/>
    </location>
</feature>